<dbReference type="Pfam" id="PF00156">
    <property type="entry name" value="Pribosyltran"/>
    <property type="match status" value="1"/>
</dbReference>
<comment type="caution">
    <text evidence="6">Lacks conserved residue(s) required for the propagation of feature annotation.</text>
</comment>
<dbReference type="RefSeq" id="WP_055098053.1">
    <property type="nucleotide sequence ID" value="NZ_JRLF01000015.1"/>
</dbReference>
<evidence type="ECO:0000256" key="5">
    <source>
        <dbReference type="ARBA" id="ARBA00022975"/>
    </source>
</evidence>
<dbReference type="PATRIC" id="fig|362413.3.peg.2426"/>
<comment type="pathway">
    <text evidence="1 6">Pyrimidine metabolism; UMP biosynthesis via de novo pathway; UMP from orotate: step 1/2.</text>
</comment>
<organism evidence="8 9">
    <name type="scientific">Flavobacterium aquidurense</name>
    <dbReference type="NCBI Taxonomy" id="362413"/>
    <lineage>
        <taxon>Bacteria</taxon>
        <taxon>Pseudomonadati</taxon>
        <taxon>Bacteroidota</taxon>
        <taxon>Flavobacteriia</taxon>
        <taxon>Flavobacteriales</taxon>
        <taxon>Flavobacteriaceae</taxon>
        <taxon>Flavobacterium</taxon>
    </lineage>
</organism>
<evidence type="ECO:0000256" key="1">
    <source>
        <dbReference type="ARBA" id="ARBA00004889"/>
    </source>
</evidence>
<dbReference type="CDD" id="cd06223">
    <property type="entry name" value="PRTases_typeI"/>
    <property type="match status" value="1"/>
</dbReference>
<keyword evidence="5 6" id="KW-0665">Pyrimidine biosynthesis</keyword>
<comment type="function">
    <text evidence="6">Catalyzes the transfer of a ribosyl phosphate group from 5-phosphoribose 1-diphosphate to orotate, leading to the formation of orotidine monophosphate (OMP).</text>
</comment>
<proteinExistence type="inferred from homology"/>
<dbReference type="EMBL" id="JRLF01000015">
    <property type="protein sequence ID" value="KQB37316.1"/>
    <property type="molecule type" value="Genomic_DNA"/>
</dbReference>
<evidence type="ECO:0000256" key="4">
    <source>
        <dbReference type="ARBA" id="ARBA00022679"/>
    </source>
</evidence>
<evidence type="ECO:0000256" key="2">
    <source>
        <dbReference type="ARBA" id="ARBA00011971"/>
    </source>
</evidence>
<dbReference type="GO" id="GO:0044205">
    <property type="term" value="P:'de novo' UMP biosynthetic process"/>
    <property type="evidence" value="ECO:0007669"/>
    <property type="project" value="UniProtKB-UniRule"/>
</dbReference>
<dbReference type="Proteomes" id="UP000050443">
    <property type="component" value="Unassembled WGS sequence"/>
</dbReference>
<gene>
    <name evidence="6" type="primary">pyrE</name>
    <name evidence="8" type="ORF">RC62_2482</name>
</gene>
<keyword evidence="4 6" id="KW-0808">Transferase</keyword>
<feature type="binding site" evidence="6">
    <location>
        <position position="130"/>
    </location>
    <ligand>
        <name>orotate</name>
        <dbReference type="ChEBI" id="CHEBI:30839"/>
    </ligand>
</feature>
<comment type="caution">
    <text evidence="8">The sequence shown here is derived from an EMBL/GenBank/DDBJ whole genome shotgun (WGS) entry which is preliminary data.</text>
</comment>
<dbReference type="InterPro" id="IPR029057">
    <property type="entry name" value="PRTase-like"/>
</dbReference>
<evidence type="ECO:0000259" key="7">
    <source>
        <dbReference type="Pfam" id="PF00156"/>
    </source>
</evidence>
<protein>
    <recommendedName>
        <fullName evidence="2 6">Orotate phosphoribosyltransferase</fullName>
        <shortName evidence="6">OPRT</shortName>
        <shortName evidence="6">OPRTase</shortName>
        <ecNumber evidence="2 6">2.4.2.10</ecNumber>
    </recommendedName>
</protein>
<dbReference type="PANTHER" id="PTHR19278">
    <property type="entry name" value="OROTATE PHOSPHORIBOSYLTRANSFERASE"/>
    <property type="match status" value="1"/>
</dbReference>
<feature type="binding site" description="in other chain" evidence="6">
    <location>
        <begin position="126"/>
        <end position="134"/>
    </location>
    <ligand>
        <name>5-phospho-alpha-D-ribose 1-diphosphate</name>
        <dbReference type="ChEBI" id="CHEBI:58017"/>
        <note>ligand shared between dimeric partners</note>
    </ligand>
</feature>
<dbReference type="GO" id="GO:0004588">
    <property type="term" value="F:orotate phosphoribosyltransferase activity"/>
    <property type="evidence" value="ECO:0007669"/>
    <property type="project" value="UniProtKB-UniRule"/>
</dbReference>
<feature type="domain" description="Phosphoribosyltransferase" evidence="7">
    <location>
        <begin position="59"/>
        <end position="156"/>
    </location>
</feature>
<evidence type="ECO:0000256" key="6">
    <source>
        <dbReference type="HAMAP-Rule" id="MF_01208"/>
    </source>
</evidence>
<dbReference type="PANTHER" id="PTHR19278:SF9">
    <property type="entry name" value="URIDINE 5'-MONOPHOSPHATE SYNTHASE"/>
    <property type="match status" value="1"/>
</dbReference>
<dbReference type="HAMAP" id="MF_01208">
    <property type="entry name" value="PyrE"/>
    <property type="match status" value="1"/>
</dbReference>
<comment type="catalytic activity">
    <reaction evidence="6">
        <text>orotidine 5'-phosphate + diphosphate = orotate + 5-phospho-alpha-D-ribose 1-diphosphate</text>
        <dbReference type="Rhea" id="RHEA:10380"/>
        <dbReference type="ChEBI" id="CHEBI:30839"/>
        <dbReference type="ChEBI" id="CHEBI:33019"/>
        <dbReference type="ChEBI" id="CHEBI:57538"/>
        <dbReference type="ChEBI" id="CHEBI:58017"/>
        <dbReference type="EC" id="2.4.2.10"/>
    </reaction>
</comment>
<dbReference type="GO" id="GO:0019856">
    <property type="term" value="P:pyrimidine nucleobase biosynthetic process"/>
    <property type="evidence" value="ECO:0007669"/>
    <property type="project" value="TreeGrafter"/>
</dbReference>
<dbReference type="EC" id="2.4.2.10" evidence="2 6"/>
<keyword evidence="6" id="KW-0460">Magnesium</keyword>
<comment type="subunit">
    <text evidence="6">Homodimer.</text>
</comment>
<dbReference type="Gene3D" id="3.40.50.2020">
    <property type="match status" value="1"/>
</dbReference>
<evidence type="ECO:0000313" key="9">
    <source>
        <dbReference type="Proteomes" id="UP000050443"/>
    </source>
</evidence>
<sequence length="216" mass="24110">MIFNKDTAEKTAELLLQINAIKLNPENPFTWASGWKSPIYCDNRLILSFPSIRNYVRDEFAKNIEKQFGKPDVIAGVATGAIGVGILVAESLGLPFVYVRPEAKKHGRQNQVEGFLQKGQNVVVVEDLISTGNSSLMAVEALRNEGANIKGMAAIFTYGFNVAEENFKNANIDLYTLSNYENLLDLAVQKQYITEDQQSTLLEWNESPSTWGQEEE</sequence>
<feature type="binding site" evidence="6">
    <location>
        <position position="100"/>
    </location>
    <ligand>
        <name>5-phospho-alpha-D-ribose 1-diphosphate</name>
        <dbReference type="ChEBI" id="CHEBI:58017"/>
        <note>ligand shared between dimeric partners</note>
    </ligand>
</feature>
<dbReference type="UniPathway" id="UPA00070">
    <property type="reaction ID" value="UER00119"/>
</dbReference>
<dbReference type="InterPro" id="IPR004467">
    <property type="entry name" value="Or_phspho_trans_dom"/>
</dbReference>
<keyword evidence="3 6" id="KW-0328">Glycosyltransferase</keyword>
<feature type="binding site" evidence="6">
    <location>
        <position position="104"/>
    </location>
    <ligand>
        <name>5-phospho-alpha-D-ribose 1-diphosphate</name>
        <dbReference type="ChEBI" id="CHEBI:58017"/>
        <note>ligand shared between dimeric partners</note>
    </ligand>
</feature>
<dbReference type="STRING" id="362413.RC62_2482"/>
<dbReference type="InterPro" id="IPR000836">
    <property type="entry name" value="PRTase_dom"/>
</dbReference>
<dbReference type="SUPFAM" id="SSF53271">
    <property type="entry name" value="PRTase-like"/>
    <property type="match status" value="1"/>
</dbReference>
<comment type="similarity">
    <text evidence="6">Belongs to the purine/pyrimidine phosphoribosyltransferase family. PyrE subfamily.</text>
</comment>
<dbReference type="NCBIfam" id="TIGR00336">
    <property type="entry name" value="pyrE"/>
    <property type="match status" value="1"/>
</dbReference>
<dbReference type="AlphaFoldDB" id="A0A0N8VLS2"/>
<dbReference type="InterPro" id="IPR023031">
    <property type="entry name" value="OPRT"/>
</dbReference>
<reference evidence="8 9" key="1">
    <citation type="submission" date="2014-09" db="EMBL/GenBank/DDBJ databases">
        <title>Genome sequence of Flavobacterium aquidurense RC62.</title>
        <authorList>
            <person name="Kim J.F."/>
            <person name="Kwak M.-J."/>
        </authorList>
    </citation>
    <scope>NUCLEOTIDE SEQUENCE [LARGE SCALE GENOMIC DNA]</scope>
    <source>
        <strain evidence="8 9">RC62</strain>
    </source>
</reference>
<dbReference type="GO" id="GO:0000287">
    <property type="term" value="F:magnesium ion binding"/>
    <property type="evidence" value="ECO:0007669"/>
    <property type="project" value="UniProtKB-UniRule"/>
</dbReference>
<evidence type="ECO:0000256" key="3">
    <source>
        <dbReference type="ARBA" id="ARBA00022676"/>
    </source>
</evidence>
<comment type="cofactor">
    <cofactor evidence="6">
        <name>Mg(2+)</name>
        <dbReference type="ChEBI" id="CHEBI:18420"/>
    </cofactor>
</comment>
<evidence type="ECO:0000313" key="8">
    <source>
        <dbReference type="EMBL" id="KQB37316.1"/>
    </source>
</evidence>
<name>A0A0N8VLS2_9FLAO</name>
<accession>A0A0N8VLS2</accession>
<feature type="binding site" evidence="6">
    <location>
        <position position="106"/>
    </location>
    <ligand>
        <name>5-phospho-alpha-D-ribose 1-diphosphate</name>
        <dbReference type="ChEBI" id="CHEBI:58017"/>
        <note>ligand shared between dimeric partners</note>
    </ligand>
</feature>
<dbReference type="OrthoDB" id="9802134at2"/>